<reference evidence="2 3" key="1">
    <citation type="submission" date="2008-02" db="EMBL/GenBank/DDBJ databases">
        <title>Complete sequence of Shewanella woodyi ATCC 51908.</title>
        <authorList>
            <consortium name="US DOE Joint Genome Institute"/>
            <person name="Copeland A."/>
            <person name="Lucas S."/>
            <person name="Lapidus A."/>
            <person name="Glavina del Rio T."/>
            <person name="Dalin E."/>
            <person name="Tice H."/>
            <person name="Bruce D."/>
            <person name="Goodwin L."/>
            <person name="Pitluck S."/>
            <person name="Sims D."/>
            <person name="Brettin T."/>
            <person name="Detter J.C."/>
            <person name="Han C."/>
            <person name="Kuske C.R."/>
            <person name="Schmutz J."/>
            <person name="Larimer F."/>
            <person name="Land M."/>
            <person name="Hauser L."/>
            <person name="Kyrpides N."/>
            <person name="Lykidis A."/>
            <person name="Zhao J.-S."/>
            <person name="Richardson P."/>
        </authorList>
    </citation>
    <scope>NUCLEOTIDE SEQUENCE [LARGE SCALE GENOMIC DNA]</scope>
    <source>
        <strain evidence="3">ATCC 51908 / MS32</strain>
    </source>
</reference>
<dbReference type="KEGG" id="swd:Swoo_0412"/>
<keyword evidence="3" id="KW-1185">Reference proteome</keyword>
<dbReference type="HOGENOM" id="CLU_1204124_0_0_6"/>
<evidence type="ECO:0000313" key="2">
    <source>
        <dbReference type="EMBL" id="ACA84711.1"/>
    </source>
</evidence>
<keyword evidence="1" id="KW-0472">Membrane</keyword>
<feature type="transmembrane region" description="Helical" evidence="1">
    <location>
        <begin position="115"/>
        <end position="139"/>
    </location>
</feature>
<gene>
    <name evidence="2" type="ordered locus">Swoo_0412</name>
</gene>
<keyword evidence="1" id="KW-0812">Transmembrane</keyword>
<dbReference type="AlphaFoldDB" id="B1KPE1"/>
<protein>
    <recommendedName>
        <fullName evidence="4">Transmembrane protein</fullName>
    </recommendedName>
</protein>
<feature type="transmembrane region" description="Helical" evidence="1">
    <location>
        <begin position="18"/>
        <end position="40"/>
    </location>
</feature>
<evidence type="ECO:0000313" key="3">
    <source>
        <dbReference type="Proteomes" id="UP000002168"/>
    </source>
</evidence>
<evidence type="ECO:0000256" key="1">
    <source>
        <dbReference type="SAM" id="Phobius"/>
    </source>
</evidence>
<sequence length="230" mass="25890">MNVEEGEKVSDIQKLWEFFLNHSLLVLTTFGLLASTIGYATQYTLLKQFGVNFVNYAELDDFLLAAWKVPASSIYIIFMCLMVGFLYSITVAFKKSDDEFSKLNPEKANQKKNKLGRYGIFFLSILGITFIFILAYSIFKMTIDSQLRVIQGQTSVAIVHLRSGGCIPYKQDTSLSLISATSKFMFFYQQSDISGKIKTIAIPIASISNVEYMNNPKAMLNPEPLTDNAE</sequence>
<feature type="transmembrane region" description="Helical" evidence="1">
    <location>
        <begin position="74"/>
        <end position="94"/>
    </location>
</feature>
<dbReference type="EMBL" id="CP000961">
    <property type="protein sequence ID" value="ACA84711.1"/>
    <property type="molecule type" value="Genomic_DNA"/>
</dbReference>
<dbReference type="Proteomes" id="UP000002168">
    <property type="component" value="Chromosome"/>
</dbReference>
<evidence type="ECO:0008006" key="4">
    <source>
        <dbReference type="Google" id="ProtNLM"/>
    </source>
</evidence>
<accession>B1KPE1</accession>
<proteinExistence type="predicted"/>
<organism evidence="2 3">
    <name type="scientific">Shewanella woodyi (strain ATCC 51908 / MS32)</name>
    <dbReference type="NCBI Taxonomy" id="392500"/>
    <lineage>
        <taxon>Bacteria</taxon>
        <taxon>Pseudomonadati</taxon>
        <taxon>Pseudomonadota</taxon>
        <taxon>Gammaproteobacteria</taxon>
        <taxon>Alteromonadales</taxon>
        <taxon>Shewanellaceae</taxon>
        <taxon>Shewanella</taxon>
    </lineage>
</organism>
<keyword evidence="1" id="KW-1133">Transmembrane helix</keyword>
<name>B1KPE1_SHEWM</name>